<dbReference type="AlphaFoldDB" id="A0A2V1DPN5"/>
<feature type="transmembrane region" description="Helical" evidence="6">
    <location>
        <begin position="286"/>
        <end position="305"/>
    </location>
</feature>
<feature type="transmembrane region" description="Helical" evidence="6">
    <location>
        <begin position="343"/>
        <end position="364"/>
    </location>
</feature>
<dbReference type="GO" id="GO:0015101">
    <property type="term" value="F:organic cation transmembrane transporter activity"/>
    <property type="evidence" value="ECO:0007669"/>
    <property type="project" value="UniProtKB-ARBA"/>
</dbReference>
<feature type="transmembrane region" description="Helical" evidence="6">
    <location>
        <begin position="81"/>
        <end position="106"/>
    </location>
</feature>
<evidence type="ECO:0000256" key="1">
    <source>
        <dbReference type="ARBA" id="ARBA00004141"/>
    </source>
</evidence>
<protein>
    <submittedName>
        <fullName evidence="7">Amino acid transporter</fullName>
    </submittedName>
</protein>
<feature type="transmembrane region" description="Helical" evidence="6">
    <location>
        <begin position="492"/>
        <end position="511"/>
    </location>
</feature>
<evidence type="ECO:0000313" key="8">
    <source>
        <dbReference type="Proteomes" id="UP000244855"/>
    </source>
</evidence>
<evidence type="ECO:0000256" key="3">
    <source>
        <dbReference type="ARBA" id="ARBA00022692"/>
    </source>
</evidence>
<dbReference type="Proteomes" id="UP000244855">
    <property type="component" value="Unassembled WGS sequence"/>
</dbReference>
<evidence type="ECO:0000313" key="7">
    <source>
        <dbReference type="EMBL" id="PVH99249.1"/>
    </source>
</evidence>
<name>A0A2V1DPN5_9PLEO</name>
<evidence type="ECO:0000256" key="6">
    <source>
        <dbReference type="SAM" id="Phobius"/>
    </source>
</evidence>
<proteinExistence type="predicted"/>
<dbReference type="InterPro" id="IPR002293">
    <property type="entry name" value="AA/rel_permease1"/>
</dbReference>
<feature type="transmembrane region" description="Helical" evidence="6">
    <location>
        <begin position="212"/>
        <end position="230"/>
    </location>
</feature>
<comment type="subcellular location">
    <subcellularLocation>
        <location evidence="1">Membrane</location>
        <topology evidence="1">Multi-pass membrane protein</topology>
    </subcellularLocation>
</comment>
<dbReference type="STRING" id="97972.A0A2V1DPN5"/>
<reference evidence="7 8" key="1">
    <citation type="journal article" date="2018" name="Sci. Rep.">
        <title>Comparative genomics provides insights into the lifestyle and reveals functional heterogeneity of dark septate endophytic fungi.</title>
        <authorList>
            <person name="Knapp D.G."/>
            <person name="Nemeth J.B."/>
            <person name="Barry K."/>
            <person name="Hainaut M."/>
            <person name="Henrissat B."/>
            <person name="Johnson J."/>
            <person name="Kuo A."/>
            <person name="Lim J.H.P."/>
            <person name="Lipzen A."/>
            <person name="Nolan M."/>
            <person name="Ohm R.A."/>
            <person name="Tamas L."/>
            <person name="Grigoriev I.V."/>
            <person name="Spatafora J.W."/>
            <person name="Nagy L.G."/>
            <person name="Kovacs G.M."/>
        </authorList>
    </citation>
    <scope>NUCLEOTIDE SEQUENCE [LARGE SCALE GENOMIC DNA]</scope>
    <source>
        <strain evidence="7 8">DSE2036</strain>
    </source>
</reference>
<feature type="transmembrane region" description="Helical" evidence="6">
    <location>
        <begin position="127"/>
        <end position="151"/>
    </location>
</feature>
<evidence type="ECO:0000256" key="5">
    <source>
        <dbReference type="ARBA" id="ARBA00023136"/>
    </source>
</evidence>
<dbReference type="PANTHER" id="PTHR45649">
    <property type="entry name" value="AMINO-ACID PERMEASE BAT1"/>
    <property type="match status" value="1"/>
</dbReference>
<dbReference type="PIRSF" id="PIRSF006060">
    <property type="entry name" value="AA_transporter"/>
    <property type="match status" value="1"/>
</dbReference>
<keyword evidence="2" id="KW-0813">Transport</keyword>
<organism evidence="7 8">
    <name type="scientific">Periconia macrospinosa</name>
    <dbReference type="NCBI Taxonomy" id="97972"/>
    <lineage>
        <taxon>Eukaryota</taxon>
        <taxon>Fungi</taxon>
        <taxon>Dikarya</taxon>
        <taxon>Ascomycota</taxon>
        <taxon>Pezizomycotina</taxon>
        <taxon>Dothideomycetes</taxon>
        <taxon>Pleosporomycetidae</taxon>
        <taxon>Pleosporales</taxon>
        <taxon>Massarineae</taxon>
        <taxon>Periconiaceae</taxon>
        <taxon>Periconia</taxon>
    </lineage>
</organism>
<feature type="transmembrane region" description="Helical" evidence="6">
    <location>
        <begin position="46"/>
        <end position="69"/>
    </location>
</feature>
<dbReference type="EMBL" id="KZ805396">
    <property type="protein sequence ID" value="PVH99249.1"/>
    <property type="molecule type" value="Genomic_DNA"/>
</dbReference>
<keyword evidence="3 6" id="KW-0812">Transmembrane</keyword>
<sequence length="538" mass="58361">MADADNEKAVAPVNMTASSSAESASIDQDAMKLAEMGYTQDMQRNFSVWSVLGVGFSLTNSWFGISAALVTGINSGGPLLIIYGILILALVSTCVGITLSELASALPNAGGQYFWANELAPRKWAKLASYLTGWLAWAGSIFTSASVALAMGSAMVGCYQLSHPDFEGLTHEFVYSTIKPWNVFVAYQIANLFCFFFNCYGKILPTVAQVSLWTSLVSFFVILVTVPAVAPTHQHAKFVFATFINNTGWESNGIAFIVGLVNTNWSFACLDCATHLAEEVHRPERMVPIAIMGTVAIGFVTSWFWSMAMFFSIVGDFSNIIATSTLVPILELFYQALNNKAGAIVLESLIIATGLGCLIASHTWQSRLCWSFARDRGLPGHSWLSKVHAKLDVPINAHFASCVIVAIVGCLYLASLTAFNSMITACIVLLYLSYSIPVICLLIRGRSSITPGPFFLGPVGLFANIVTLAWTVFTLVMYSFPYAKPVQAGNMNYVSLVYAVVGIIIAVDWVFRGRKKFRGVGERMGVVGEVVRSVVERG</sequence>
<accession>A0A2V1DPN5</accession>
<dbReference type="GO" id="GO:0016020">
    <property type="term" value="C:membrane"/>
    <property type="evidence" value="ECO:0007669"/>
    <property type="project" value="UniProtKB-SubCell"/>
</dbReference>
<keyword evidence="4 6" id="KW-1133">Transmembrane helix</keyword>
<dbReference type="FunFam" id="1.20.1740.10:FF:000046">
    <property type="entry name" value="Amino-acid permease, putative"/>
    <property type="match status" value="1"/>
</dbReference>
<evidence type="ECO:0000256" key="4">
    <source>
        <dbReference type="ARBA" id="ARBA00022989"/>
    </source>
</evidence>
<evidence type="ECO:0000256" key="2">
    <source>
        <dbReference type="ARBA" id="ARBA00022448"/>
    </source>
</evidence>
<keyword evidence="8" id="KW-1185">Reference proteome</keyword>
<gene>
    <name evidence="7" type="ORF">DM02DRAFT_629558</name>
</gene>
<dbReference type="Gene3D" id="1.20.1740.10">
    <property type="entry name" value="Amino acid/polyamine transporter I"/>
    <property type="match status" value="1"/>
</dbReference>
<feature type="transmembrane region" description="Helical" evidence="6">
    <location>
        <begin position="181"/>
        <end position="200"/>
    </location>
</feature>
<dbReference type="OrthoDB" id="2417308at2759"/>
<dbReference type="Pfam" id="PF13520">
    <property type="entry name" value="AA_permease_2"/>
    <property type="match status" value="1"/>
</dbReference>
<feature type="transmembrane region" description="Helical" evidence="6">
    <location>
        <begin position="395"/>
        <end position="415"/>
    </location>
</feature>
<feature type="transmembrane region" description="Helical" evidence="6">
    <location>
        <begin position="455"/>
        <end position="480"/>
    </location>
</feature>
<dbReference type="PANTHER" id="PTHR45649:SF7">
    <property type="entry name" value="CHOLINE TRANSPORT PROTEIN"/>
    <property type="match status" value="1"/>
</dbReference>
<keyword evidence="5 6" id="KW-0472">Membrane</keyword>
<feature type="transmembrane region" description="Helical" evidence="6">
    <location>
        <begin position="421"/>
        <end position="443"/>
    </location>
</feature>